<evidence type="ECO:0000313" key="6">
    <source>
        <dbReference type="Proteomes" id="UP000790787"/>
    </source>
</evidence>
<dbReference type="SMART" id="SM00353">
    <property type="entry name" value="HLH"/>
    <property type="match status" value="1"/>
</dbReference>
<feature type="non-terminal residue" evidence="7">
    <location>
        <position position="1"/>
    </location>
</feature>
<dbReference type="PaxDb" id="4097-A0A1S4C632"/>
<keyword evidence="4" id="KW-0804">Transcription</keyword>
<dbReference type="GeneID" id="107815499"/>
<dbReference type="Gene3D" id="4.10.280.10">
    <property type="entry name" value="Helix-loop-helix DNA-binding domain"/>
    <property type="match status" value="1"/>
</dbReference>
<dbReference type="Pfam" id="PF00010">
    <property type="entry name" value="HLH"/>
    <property type="match status" value="1"/>
</dbReference>
<dbReference type="GO" id="GO:0003677">
    <property type="term" value="F:DNA binding"/>
    <property type="evidence" value="ECO:0007669"/>
    <property type="project" value="UniProtKB-KW"/>
</dbReference>
<evidence type="ECO:0000256" key="2">
    <source>
        <dbReference type="ARBA" id="ARBA00023015"/>
    </source>
</evidence>
<dbReference type="GO" id="GO:0003700">
    <property type="term" value="F:DNA-binding transcription factor activity"/>
    <property type="evidence" value="ECO:0007669"/>
    <property type="project" value="InterPro"/>
</dbReference>
<dbReference type="OMA" id="MCGKKED"/>
<evidence type="ECO:0000313" key="7">
    <source>
        <dbReference type="RefSeq" id="XP_016496563.1"/>
    </source>
</evidence>
<protein>
    <submittedName>
        <fullName evidence="7">Transcription factor bHLH30</fullName>
    </submittedName>
</protein>
<proteinExistence type="predicted"/>
<keyword evidence="6" id="KW-1185">Reference proteome</keyword>
<dbReference type="RefSeq" id="XP_016496563.1">
    <property type="nucleotide sequence ID" value="XM_016641077.1"/>
</dbReference>
<dbReference type="STRING" id="4097.A0A1S4C632"/>
<reference evidence="7" key="2">
    <citation type="submission" date="2025-08" db="UniProtKB">
        <authorList>
            <consortium name="RefSeq"/>
        </authorList>
    </citation>
    <scope>IDENTIFICATION</scope>
</reference>
<comment type="subcellular location">
    <subcellularLocation>
        <location evidence="1">Nucleus</location>
    </subcellularLocation>
</comment>
<dbReference type="GO" id="GO:0046983">
    <property type="term" value="F:protein dimerization activity"/>
    <property type="evidence" value="ECO:0007669"/>
    <property type="project" value="InterPro"/>
</dbReference>
<dbReference type="PROSITE" id="PS50888">
    <property type="entry name" value="BHLH"/>
    <property type="match status" value="1"/>
</dbReference>
<evidence type="ECO:0000256" key="3">
    <source>
        <dbReference type="ARBA" id="ARBA00023125"/>
    </source>
</evidence>
<dbReference type="FunFam" id="4.10.280.10:FF:000070">
    <property type="entry name" value="transcription factor bHLH30"/>
    <property type="match status" value="1"/>
</dbReference>
<dbReference type="PANTHER" id="PTHR45844:SF2">
    <property type="entry name" value="TRANSCRIPTION FACTOR BHLH30"/>
    <property type="match status" value="1"/>
</dbReference>
<gene>
    <name evidence="7" type="primary">LOC107815499</name>
</gene>
<dbReference type="GO" id="GO:0005634">
    <property type="term" value="C:nucleus"/>
    <property type="evidence" value="ECO:0007669"/>
    <property type="project" value="UniProtKB-SubCell"/>
</dbReference>
<evidence type="ECO:0000256" key="5">
    <source>
        <dbReference type="ARBA" id="ARBA00023242"/>
    </source>
</evidence>
<dbReference type="InterPro" id="IPR011598">
    <property type="entry name" value="bHLH_dom"/>
</dbReference>
<keyword evidence="5" id="KW-0539">Nucleus</keyword>
<keyword evidence="2" id="KW-0805">Transcription regulation</keyword>
<organism evidence="6 7">
    <name type="scientific">Nicotiana tabacum</name>
    <name type="common">Common tobacco</name>
    <dbReference type="NCBI Taxonomy" id="4097"/>
    <lineage>
        <taxon>Eukaryota</taxon>
        <taxon>Viridiplantae</taxon>
        <taxon>Streptophyta</taxon>
        <taxon>Embryophyta</taxon>
        <taxon>Tracheophyta</taxon>
        <taxon>Spermatophyta</taxon>
        <taxon>Magnoliopsida</taxon>
        <taxon>eudicotyledons</taxon>
        <taxon>Gunneridae</taxon>
        <taxon>Pentapetalae</taxon>
        <taxon>asterids</taxon>
        <taxon>lamiids</taxon>
        <taxon>Solanales</taxon>
        <taxon>Solanaceae</taxon>
        <taxon>Nicotianoideae</taxon>
        <taxon>Nicotianeae</taxon>
        <taxon>Nicotiana</taxon>
    </lineage>
</organism>
<sequence>KGSLPLLFNTTHKQKLFFSERNYTKLEQVERQKKRPFLSIKKTKTLSLFISIQQSKAKQRKDQEDQQGNCSEAIHNLQQCIQEQLLLRHQQSNQENMQPQSFNINPVHFPSNSEMSQILPWTLPPVQPFNPVHHHHVDPFLLPPTPSPYGGLFNRRVPQFAYEGTTSSDHHLRFISDTLGHVVHHQPAGSAPFGLQAELQKMTAQEIMDAKALAASKSHSEAERRRRERINNHLAKLRSLLPNTTKTDKASLLAEVIQHVKELKRQTSLIAETSPVPTEIDELTVDNASDEFEDGKFVIKASLCCEDRSDLLPDLIKTLKTLRLKTLKAEITTLGGRVRNVLFITGDHNYNQEDDLSTSDDLDLQQQQPQYSISSIQEALKAVMEKSSGDDSASGNVKRQRTNNINILS</sequence>
<dbReference type="InterPro" id="IPR036638">
    <property type="entry name" value="HLH_DNA-bd_sf"/>
</dbReference>
<accession>A0A1S4C632</accession>
<reference evidence="6" key="1">
    <citation type="journal article" date="2014" name="Nat. Commun.">
        <title>The tobacco genome sequence and its comparison with those of tomato and potato.</title>
        <authorList>
            <person name="Sierro N."/>
            <person name="Battey J.N."/>
            <person name="Ouadi S."/>
            <person name="Bakaher N."/>
            <person name="Bovet L."/>
            <person name="Willig A."/>
            <person name="Goepfert S."/>
            <person name="Peitsch M.C."/>
            <person name="Ivanov N.V."/>
        </authorList>
    </citation>
    <scope>NUCLEOTIDE SEQUENCE [LARGE SCALE GENOMIC DNA]</scope>
</reference>
<keyword evidence="3" id="KW-0238">DNA-binding</keyword>
<dbReference type="PANTHER" id="PTHR45844">
    <property type="entry name" value="TRANSCRIPTION FACTOR BHLH30"/>
    <property type="match status" value="1"/>
</dbReference>
<dbReference type="AlphaFoldDB" id="A0A1S4C632"/>
<dbReference type="CDD" id="cd11455">
    <property type="entry name" value="bHLH_AtAIG1_like"/>
    <property type="match status" value="1"/>
</dbReference>
<dbReference type="Proteomes" id="UP000790787">
    <property type="component" value="Chromosome 24"/>
</dbReference>
<dbReference type="OrthoDB" id="71302at2759"/>
<evidence type="ECO:0000256" key="1">
    <source>
        <dbReference type="ARBA" id="ARBA00004123"/>
    </source>
</evidence>
<dbReference type="KEGG" id="nta:107815499"/>
<dbReference type="InterPro" id="IPR045847">
    <property type="entry name" value="AIG1-like"/>
</dbReference>
<dbReference type="SUPFAM" id="SSF47459">
    <property type="entry name" value="HLH, helix-loop-helix DNA-binding domain"/>
    <property type="match status" value="1"/>
</dbReference>
<name>A0A1S4C632_TOBAC</name>
<evidence type="ECO:0000256" key="4">
    <source>
        <dbReference type="ARBA" id="ARBA00023163"/>
    </source>
</evidence>